<reference evidence="1" key="2">
    <citation type="journal article" date="2007" name="Science">
        <title>Draft genome sequence of the sexually transmitted pathogen Trichomonas vaginalis.</title>
        <authorList>
            <person name="Carlton J.M."/>
            <person name="Hirt R.P."/>
            <person name="Silva J.C."/>
            <person name="Delcher A.L."/>
            <person name="Schatz M."/>
            <person name="Zhao Q."/>
            <person name="Wortman J.R."/>
            <person name="Bidwell S.L."/>
            <person name="Alsmark U.C.M."/>
            <person name="Besteiro S."/>
            <person name="Sicheritz-Ponten T."/>
            <person name="Noel C.J."/>
            <person name="Dacks J.B."/>
            <person name="Foster P.G."/>
            <person name="Simillion C."/>
            <person name="Van de Peer Y."/>
            <person name="Miranda-Saavedra D."/>
            <person name="Barton G.J."/>
            <person name="Westrop G.D."/>
            <person name="Mueller S."/>
            <person name="Dessi D."/>
            <person name="Fiori P.L."/>
            <person name="Ren Q."/>
            <person name="Paulsen I."/>
            <person name="Zhang H."/>
            <person name="Bastida-Corcuera F.D."/>
            <person name="Simoes-Barbosa A."/>
            <person name="Brown M.T."/>
            <person name="Hayes R.D."/>
            <person name="Mukherjee M."/>
            <person name="Okumura C.Y."/>
            <person name="Schneider R."/>
            <person name="Smith A.J."/>
            <person name="Vanacova S."/>
            <person name="Villalvazo M."/>
            <person name="Haas B.J."/>
            <person name="Pertea M."/>
            <person name="Feldblyum T.V."/>
            <person name="Utterback T.R."/>
            <person name="Shu C.L."/>
            <person name="Osoegawa K."/>
            <person name="de Jong P.J."/>
            <person name="Hrdy I."/>
            <person name="Horvathova L."/>
            <person name="Zubacova Z."/>
            <person name="Dolezal P."/>
            <person name="Malik S.B."/>
            <person name="Logsdon J.M. Jr."/>
            <person name="Henze K."/>
            <person name="Gupta A."/>
            <person name="Wang C.C."/>
            <person name="Dunne R.L."/>
            <person name="Upcroft J.A."/>
            <person name="Upcroft P."/>
            <person name="White O."/>
            <person name="Salzberg S.L."/>
            <person name="Tang P."/>
            <person name="Chiu C.-H."/>
            <person name="Lee Y.-S."/>
            <person name="Embley T.M."/>
            <person name="Coombs G.H."/>
            <person name="Mottram J.C."/>
            <person name="Tachezy J."/>
            <person name="Fraser-Liggett C.M."/>
            <person name="Johnson P.J."/>
        </authorList>
    </citation>
    <scope>NUCLEOTIDE SEQUENCE [LARGE SCALE GENOMIC DNA]</scope>
    <source>
        <strain evidence="1">G3</strain>
    </source>
</reference>
<dbReference type="VEuPathDB" id="TrichDB:TVAGG3_0204420"/>
<dbReference type="Proteomes" id="UP000001542">
    <property type="component" value="Unassembled WGS sequence"/>
</dbReference>
<organism evidence="1 2">
    <name type="scientific">Trichomonas vaginalis (strain ATCC PRA-98 / G3)</name>
    <dbReference type="NCBI Taxonomy" id="412133"/>
    <lineage>
        <taxon>Eukaryota</taxon>
        <taxon>Metamonada</taxon>
        <taxon>Parabasalia</taxon>
        <taxon>Trichomonadida</taxon>
        <taxon>Trichomonadidae</taxon>
        <taxon>Trichomonas</taxon>
    </lineage>
</organism>
<sequence length="153" mass="17888">MNDEYRYFILDYPNLNKINSWRQRNSPTVEEEVANVTKAEGFERYVTDLPMSRWGGLVLNKINNYSLLNGNPGTVWWHYAVAMLCNEEGGYLSKGYPASKDDISKHEFITDRIRLWAKRSEVFPKLVITCLKPNNYYLIHILFSLFIPVCLES</sequence>
<dbReference type="KEGG" id="tva:4761075"/>
<accession>A2EVU6</accession>
<keyword evidence="2" id="KW-1185">Reference proteome</keyword>
<dbReference type="EMBL" id="DS113511">
    <property type="protein sequence ID" value="EAY03233.1"/>
    <property type="molecule type" value="Genomic_DNA"/>
</dbReference>
<dbReference type="VEuPathDB" id="TrichDB:TVAG_421210"/>
<reference evidence="1" key="1">
    <citation type="submission" date="2006-10" db="EMBL/GenBank/DDBJ databases">
        <authorList>
            <person name="Amadeo P."/>
            <person name="Zhao Q."/>
            <person name="Wortman J."/>
            <person name="Fraser-Liggett C."/>
            <person name="Carlton J."/>
        </authorList>
    </citation>
    <scope>NUCLEOTIDE SEQUENCE</scope>
    <source>
        <strain evidence="1">G3</strain>
    </source>
</reference>
<evidence type="ECO:0000313" key="2">
    <source>
        <dbReference type="Proteomes" id="UP000001542"/>
    </source>
</evidence>
<proteinExistence type="predicted"/>
<evidence type="ECO:0000313" key="1">
    <source>
        <dbReference type="EMBL" id="EAY03233.1"/>
    </source>
</evidence>
<gene>
    <name evidence="1" type="ORF">TVAG_421210</name>
</gene>
<name>A2EVU6_TRIV3</name>
<dbReference type="RefSeq" id="XP_001315456.1">
    <property type="nucleotide sequence ID" value="XM_001315421.1"/>
</dbReference>
<dbReference type="InParanoid" id="A2EVU6"/>
<dbReference type="AlphaFoldDB" id="A2EVU6"/>
<protein>
    <submittedName>
        <fullName evidence="1">Uncharacterized protein</fullName>
    </submittedName>
</protein>